<name>I4ELS3_9BACT</name>
<dbReference type="GO" id="GO:0006508">
    <property type="term" value="P:proteolysis"/>
    <property type="evidence" value="ECO:0007669"/>
    <property type="project" value="UniProtKB-KW"/>
</dbReference>
<feature type="domain" description="JAB" evidence="6">
    <location>
        <begin position="34"/>
        <end position="94"/>
    </location>
</feature>
<sequence>MGPSVPDPHTVVVTHASDAGPRAIQEPGMFHRDTAYCASILNDHYERFGVDYVGEWHSHTIPLHQPSSGDLATIAAIMHDPDYAFTAFGLLIVVHESEQMSSGIDVFGYVALRNVLVRVAVEITEGSKGEWAESP</sequence>
<evidence type="ECO:0000256" key="1">
    <source>
        <dbReference type="ARBA" id="ARBA00022670"/>
    </source>
</evidence>
<comment type="caution">
    <text evidence="7">The sequence shown here is derived from an EMBL/GenBank/DDBJ whole genome shotgun (WGS) entry which is preliminary data.</text>
</comment>
<dbReference type="EMBL" id="CAGS01000477">
    <property type="protein sequence ID" value="CCF85635.1"/>
    <property type="molecule type" value="Genomic_DNA"/>
</dbReference>
<dbReference type="GO" id="GO:0046872">
    <property type="term" value="F:metal ion binding"/>
    <property type="evidence" value="ECO:0007669"/>
    <property type="project" value="UniProtKB-KW"/>
</dbReference>
<evidence type="ECO:0000313" key="8">
    <source>
        <dbReference type="Proteomes" id="UP000004221"/>
    </source>
</evidence>
<keyword evidence="3" id="KW-0378">Hydrolase</keyword>
<evidence type="ECO:0000256" key="4">
    <source>
        <dbReference type="ARBA" id="ARBA00022833"/>
    </source>
</evidence>
<dbReference type="GO" id="GO:0008237">
    <property type="term" value="F:metallopeptidase activity"/>
    <property type="evidence" value="ECO:0007669"/>
    <property type="project" value="UniProtKB-KW"/>
</dbReference>
<keyword evidence="5" id="KW-0482">Metalloprotease</keyword>
<evidence type="ECO:0000256" key="3">
    <source>
        <dbReference type="ARBA" id="ARBA00022801"/>
    </source>
</evidence>
<organism evidence="7 8">
    <name type="scientific">Nitrolancea hollandica Lb</name>
    <dbReference type="NCBI Taxonomy" id="1129897"/>
    <lineage>
        <taxon>Bacteria</taxon>
        <taxon>Pseudomonadati</taxon>
        <taxon>Thermomicrobiota</taxon>
        <taxon>Thermomicrobia</taxon>
        <taxon>Sphaerobacterales</taxon>
        <taxon>Sphaerobacterineae</taxon>
        <taxon>Sphaerobacteraceae</taxon>
        <taxon>Nitrolancea</taxon>
    </lineage>
</organism>
<evidence type="ECO:0000256" key="5">
    <source>
        <dbReference type="ARBA" id="ARBA00023049"/>
    </source>
</evidence>
<protein>
    <recommendedName>
        <fullName evidence="6">JAB domain-containing protein</fullName>
    </recommendedName>
</protein>
<proteinExistence type="predicted"/>
<dbReference type="InterPro" id="IPR028090">
    <property type="entry name" value="JAB_dom_prok"/>
</dbReference>
<dbReference type="Proteomes" id="UP000004221">
    <property type="component" value="Unassembled WGS sequence"/>
</dbReference>
<dbReference type="SUPFAM" id="SSF102712">
    <property type="entry name" value="JAB1/MPN domain"/>
    <property type="match status" value="1"/>
</dbReference>
<gene>
    <name evidence="7" type="ORF">NITHO_5280002</name>
</gene>
<accession>I4ELS3</accession>
<evidence type="ECO:0000259" key="6">
    <source>
        <dbReference type="Pfam" id="PF14464"/>
    </source>
</evidence>
<keyword evidence="4" id="KW-0862">Zinc</keyword>
<keyword evidence="2" id="KW-0479">Metal-binding</keyword>
<reference evidence="7 8" key="1">
    <citation type="journal article" date="2012" name="ISME J.">
        <title>Nitrification expanded: discovery, physiology and genomics of a nitrite-oxidizing bacterium from the phylum Chloroflexi.</title>
        <authorList>
            <person name="Sorokin D.Y."/>
            <person name="Lucker S."/>
            <person name="Vejmelkova D."/>
            <person name="Kostrikina N.A."/>
            <person name="Kleerebezem R."/>
            <person name="Rijpstra W.I."/>
            <person name="Damste J.S."/>
            <person name="Le Paslier D."/>
            <person name="Muyzer G."/>
            <person name="Wagner M."/>
            <person name="van Loosdrecht M.C."/>
            <person name="Daims H."/>
        </authorList>
    </citation>
    <scope>NUCLEOTIDE SEQUENCE [LARGE SCALE GENOMIC DNA]</scope>
    <source>
        <strain evidence="8">none</strain>
    </source>
</reference>
<dbReference type="Pfam" id="PF14464">
    <property type="entry name" value="Prok-JAB"/>
    <property type="match status" value="1"/>
</dbReference>
<keyword evidence="8" id="KW-1185">Reference proteome</keyword>
<dbReference type="AlphaFoldDB" id="I4ELS3"/>
<evidence type="ECO:0000313" key="7">
    <source>
        <dbReference type="EMBL" id="CCF85635.1"/>
    </source>
</evidence>
<evidence type="ECO:0000256" key="2">
    <source>
        <dbReference type="ARBA" id="ARBA00022723"/>
    </source>
</evidence>
<keyword evidence="1" id="KW-0645">Protease</keyword>